<accession>A0ABD5ZCG5</accession>
<protein>
    <submittedName>
        <fullName evidence="2">Uncharacterized protein</fullName>
    </submittedName>
</protein>
<feature type="transmembrane region" description="Helical" evidence="1">
    <location>
        <begin position="37"/>
        <end position="53"/>
    </location>
</feature>
<proteinExistence type="predicted"/>
<evidence type="ECO:0000256" key="1">
    <source>
        <dbReference type="SAM" id="Phobius"/>
    </source>
</evidence>
<dbReference type="RefSeq" id="WP_390222194.1">
    <property type="nucleotide sequence ID" value="NZ_JBHTAA010000001.1"/>
</dbReference>
<feature type="transmembrane region" description="Helical" evidence="1">
    <location>
        <begin position="65"/>
        <end position="89"/>
    </location>
</feature>
<gene>
    <name evidence="2" type="ORF">ACFQJC_05235</name>
</gene>
<dbReference type="AlphaFoldDB" id="A0ABD5ZCG5"/>
<name>A0ABD5ZCG5_9EURY</name>
<keyword evidence="3" id="KW-1185">Reference proteome</keyword>
<feature type="transmembrane region" description="Helical" evidence="1">
    <location>
        <begin position="6"/>
        <end position="25"/>
    </location>
</feature>
<reference evidence="2 3" key="1">
    <citation type="journal article" date="2019" name="Int. J. Syst. Evol. Microbiol.">
        <title>The Global Catalogue of Microorganisms (GCM) 10K type strain sequencing project: providing services to taxonomists for standard genome sequencing and annotation.</title>
        <authorList>
            <consortium name="The Broad Institute Genomics Platform"/>
            <consortium name="The Broad Institute Genome Sequencing Center for Infectious Disease"/>
            <person name="Wu L."/>
            <person name="Ma J."/>
        </authorList>
    </citation>
    <scope>NUCLEOTIDE SEQUENCE [LARGE SCALE GENOMIC DNA]</scope>
    <source>
        <strain evidence="2 3">DSM 29988</strain>
    </source>
</reference>
<keyword evidence="1" id="KW-0812">Transmembrane</keyword>
<dbReference type="Proteomes" id="UP001596481">
    <property type="component" value="Unassembled WGS sequence"/>
</dbReference>
<evidence type="ECO:0000313" key="2">
    <source>
        <dbReference type="EMBL" id="MFC7202908.1"/>
    </source>
</evidence>
<keyword evidence="1" id="KW-1133">Transmembrane helix</keyword>
<dbReference type="EMBL" id="JBHTAA010000001">
    <property type="protein sequence ID" value="MFC7202908.1"/>
    <property type="molecule type" value="Genomic_DNA"/>
</dbReference>
<sequence length="103" mass="11357">MQLLTVELVTLLIVGWVLALGAIFVRFKRGEFGSRSGLSWVMVACFAVGWALWQYERFPATADTVVGTLAPWVAVLLSMTGTAVAFYLYRTRPTGETPDPEQS</sequence>
<comment type="caution">
    <text evidence="2">The sequence shown here is derived from an EMBL/GenBank/DDBJ whole genome shotgun (WGS) entry which is preliminary data.</text>
</comment>
<keyword evidence="1" id="KW-0472">Membrane</keyword>
<organism evidence="2 3">
    <name type="scientific">Haloferax namakaokahaiae</name>
    <dbReference type="NCBI Taxonomy" id="1748331"/>
    <lineage>
        <taxon>Archaea</taxon>
        <taxon>Methanobacteriati</taxon>
        <taxon>Methanobacteriota</taxon>
        <taxon>Stenosarchaea group</taxon>
        <taxon>Halobacteria</taxon>
        <taxon>Halobacteriales</taxon>
        <taxon>Haloferacaceae</taxon>
        <taxon>Haloferax</taxon>
    </lineage>
</organism>
<evidence type="ECO:0000313" key="3">
    <source>
        <dbReference type="Proteomes" id="UP001596481"/>
    </source>
</evidence>